<feature type="compositionally biased region" description="Basic and acidic residues" evidence="1">
    <location>
        <begin position="43"/>
        <end position="63"/>
    </location>
</feature>
<feature type="compositionally biased region" description="Low complexity" evidence="1">
    <location>
        <begin position="92"/>
        <end position="108"/>
    </location>
</feature>
<evidence type="ECO:0000256" key="1">
    <source>
        <dbReference type="SAM" id="MobiDB-lite"/>
    </source>
</evidence>
<organism evidence="2">
    <name type="scientific">Vitrella brassicaformis</name>
    <dbReference type="NCBI Taxonomy" id="1169539"/>
    <lineage>
        <taxon>Eukaryota</taxon>
        <taxon>Sar</taxon>
        <taxon>Alveolata</taxon>
        <taxon>Colpodellida</taxon>
        <taxon>Vitrellaceae</taxon>
        <taxon>Vitrella</taxon>
    </lineage>
</organism>
<dbReference type="AlphaFoldDB" id="A0A7S1K1K3"/>
<dbReference type="EMBL" id="HBGB01026004">
    <property type="protein sequence ID" value="CAD9060066.1"/>
    <property type="molecule type" value="Transcribed_RNA"/>
</dbReference>
<proteinExistence type="predicted"/>
<gene>
    <name evidence="2" type="ORF">VBRA1451_LOCUS15136</name>
</gene>
<feature type="compositionally biased region" description="Polar residues" evidence="1">
    <location>
        <begin position="33"/>
        <end position="42"/>
    </location>
</feature>
<name>A0A7S1K1K3_9ALVE</name>
<evidence type="ECO:0000313" key="2">
    <source>
        <dbReference type="EMBL" id="CAD9060066.1"/>
    </source>
</evidence>
<protein>
    <submittedName>
        <fullName evidence="2">Uncharacterized protein</fullName>
    </submittedName>
</protein>
<feature type="region of interest" description="Disordered" evidence="1">
    <location>
        <begin position="1"/>
        <end position="115"/>
    </location>
</feature>
<sequence length="115" mass="12922">MLIEQKMASLTRQTHAKKVSSVTTHGCPRTTAIDRTSLTTESSSEKIDRHASLIHHKWEEKRGSQSTNKRKTDSHQSVSKPDAGRLWRCAQSAHHSSVHHSSSLHYTHGTTHHTP</sequence>
<accession>A0A7S1K1K3</accession>
<reference evidence="2" key="1">
    <citation type="submission" date="2021-01" db="EMBL/GenBank/DDBJ databases">
        <authorList>
            <person name="Corre E."/>
            <person name="Pelletier E."/>
            <person name="Niang G."/>
            <person name="Scheremetjew M."/>
            <person name="Finn R."/>
            <person name="Kale V."/>
            <person name="Holt S."/>
            <person name="Cochrane G."/>
            <person name="Meng A."/>
            <person name="Brown T."/>
            <person name="Cohen L."/>
        </authorList>
    </citation>
    <scope>NUCLEOTIDE SEQUENCE</scope>
    <source>
        <strain evidence="2">CCMP3346</strain>
    </source>
</reference>